<dbReference type="InterPro" id="IPR011042">
    <property type="entry name" value="6-blade_b-propeller_TolB-like"/>
</dbReference>
<protein>
    <submittedName>
        <fullName evidence="1">6-bladed beta-propeller</fullName>
    </submittedName>
</protein>
<dbReference type="Pfam" id="PF17170">
    <property type="entry name" value="DUF5128"/>
    <property type="match status" value="1"/>
</dbReference>
<dbReference type="EMBL" id="VZCC01000014">
    <property type="protein sequence ID" value="MQN83043.1"/>
    <property type="molecule type" value="Genomic_DNA"/>
</dbReference>
<dbReference type="Proteomes" id="UP000421408">
    <property type="component" value="Unassembled WGS sequence"/>
</dbReference>
<accession>A0AA90ZU08</accession>
<dbReference type="AlphaFoldDB" id="A0AA90ZU08"/>
<reference evidence="2" key="1">
    <citation type="submission" date="2019-09" db="EMBL/GenBank/DDBJ databases">
        <title>Distinct polysaccharide growth profiles of human intestinal Prevotella copri isolates.</title>
        <authorList>
            <person name="Fehlner-Peach H."/>
            <person name="Magnabosco C."/>
            <person name="Raghavan V."/>
            <person name="Scher J.U."/>
            <person name="Tett A."/>
            <person name="Cox L.M."/>
            <person name="Gottsegen C."/>
            <person name="Watters A."/>
            <person name="Wiltshire- Gordon J.D."/>
            <person name="Segata N."/>
            <person name="Bonneau R."/>
            <person name="Littman D.R."/>
        </authorList>
    </citation>
    <scope>NUCLEOTIDE SEQUENCE [LARGE SCALE GENOMIC DNA]</scope>
    <source>
        <strain evidence="2">iAA108</strain>
    </source>
</reference>
<dbReference type="Gene3D" id="2.120.10.30">
    <property type="entry name" value="TolB, C-terminal domain"/>
    <property type="match status" value="1"/>
</dbReference>
<dbReference type="SUPFAM" id="SSF63825">
    <property type="entry name" value="YWTD domain"/>
    <property type="match status" value="1"/>
</dbReference>
<sequence length="391" mass="45199">MLTLDFMWKMKYISLLLAVFFLISCQPNYNIKNSHYCVDTLSIQPQKMTESLGVSDYSVDSIVRLKLSGNVFLSNADKMIFLKNRIFILDKFQSKKIWVFDGAGSFLYTIGEVGKSLSEFIEGPSDFDVDESEGKLYAYDKWKGEMLIFSDKGKFLENKKIEDILPTSFAIEKNGNFVFSIKDMSMGRANYELSVYSPSMQPVCNLKVLKEESLYLPANYQFSKNNGHVYYIPILSDSVFRIANDTIDKLIWVDFDKQFISAKDRSDLFTMKHPSNGNHVKQINDYQESDNWVYVSYVYKGIVYSYIKNKKSGKIINTPVLIDGLFSPQRVILHGDQLICFLPDDFNSSLLYMRSKMKEAWKKQYALTNIKIQHMIDSQMSNPAIVYLHLK</sequence>
<evidence type="ECO:0000313" key="1">
    <source>
        <dbReference type="EMBL" id="MQN83043.1"/>
    </source>
</evidence>
<evidence type="ECO:0000313" key="2">
    <source>
        <dbReference type="Proteomes" id="UP000421408"/>
    </source>
</evidence>
<name>A0AA90ZU08_9BACT</name>
<gene>
    <name evidence="1" type="ORF">F7D74_03330</name>
</gene>
<comment type="caution">
    <text evidence="1">The sequence shown here is derived from an EMBL/GenBank/DDBJ whole genome shotgun (WGS) entry which is preliminary data.</text>
</comment>
<organism evidence="1 2">
    <name type="scientific">Segatella copri</name>
    <dbReference type="NCBI Taxonomy" id="165179"/>
    <lineage>
        <taxon>Bacteria</taxon>
        <taxon>Pseudomonadati</taxon>
        <taxon>Bacteroidota</taxon>
        <taxon>Bacteroidia</taxon>
        <taxon>Bacteroidales</taxon>
        <taxon>Prevotellaceae</taxon>
        <taxon>Segatella</taxon>
    </lineage>
</organism>
<proteinExistence type="predicted"/>